<evidence type="ECO:0000313" key="3">
    <source>
        <dbReference type="Proteomes" id="UP000297777"/>
    </source>
</evidence>
<sequence>MLRDSCTSSLSSSRDEWEEILEEVKLGESGGYPKEPLIVNELENNFDPDVFMTQRVRRDSRITENKRRGIIAAKMKIMIDEYKVRRQSLELFVTQIDELYGCWYPKKGNNSSYHQANGDAWGSSSSGNEKLEANGSNQGRSSSVDANFAGGAEQSFPALPGYQKIDQHPQPSSSASQPGTKHGKHAMTSGNTTHDTETSSKNIIAKKRKRSTSISKTSDASTEPDPKRRSKKKVSASTVDDPTTSLNARRISVDKTQKRKPFDEKMKEITALNKEVYYLEH</sequence>
<feature type="compositionally biased region" description="Low complexity" evidence="1">
    <location>
        <begin position="168"/>
        <end position="178"/>
    </location>
</feature>
<feature type="compositionally biased region" description="Polar residues" evidence="1">
    <location>
        <begin position="235"/>
        <end position="247"/>
    </location>
</feature>
<evidence type="ECO:0000256" key="1">
    <source>
        <dbReference type="SAM" id="MobiDB-lite"/>
    </source>
</evidence>
<feature type="region of interest" description="Disordered" evidence="1">
    <location>
        <begin position="115"/>
        <end position="260"/>
    </location>
</feature>
<feature type="compositionally biased region" description="Basic and acidic residues" evidence="1">
    <location>
        <begin position="251"/>
        <end position="260"/>
    </location>
</feature>
<reference evidence="2 3" key="1">
    <citation type="submission" date="2017-12" db="EMBL/GenBank/DDBJ databases">
        <title>Comparative genomics of Botrytis spp.</title>
        <authorList>
            <person name="Valero-Jimenez C.A."/>
            <person name="Tapia P."/>
            <person name="Veloso J."/>
            <person name="Silva-Moreno E."/>
            <person name="Staats M."/>
            <person name="Valdes J.H."/>
            <person name="Van Kan J.A.L."/>
        </authorList>
    </citation>
    <scope>NUCLEOTIDE SEQUENCE [LARGE SCALE GENOMIC DNA]</scope>
    <source>
        <strain evidence="2 3">Bt9001</strain>
    </source>
</reference>
<organism evidence="2 3">
    <name type="scientific">Botrytis tulipae</name>
    <dbReference type="NCBI Taxonomy" id="87230"/>
    <lineage>
        <taxon>Eukaryota</taxon>
        <taxon>Fungi</taxon>
        <taxon>Dikarya</taxon>
        <taxon>Ascomycota</taxon>
        <taxon>Pezizomycotina</taxon>
        <taxon>Leotiomycetes</taxon>
        <taxon>Helotiales</taxon>
        <taxon>Sclerotiniaceae</taxon>
        <taxon>Botrytis</taxon>
    </lineage>
</organism>
<accession>A0A4Z1ERR2</accession>
<feature type="compositionally biased region" description="Polar residues" evidence="1">
    <location>
        <begin position="122"/>
        <end position="145"/>
    </location>
</feature>
<dbReference type="OrthoDB" id="3558083at2759"/>
<comment type="caution">
    <text evidence="2">The sequence shown here is derived from an EMBL/GenBank/DDBJ whole genome shotgun (WGS) entry which is preliminary data.</text>
</comment>
<name>A0A4Z1ERR2_9HELO</name>
<gene>
    <name evidence="2" type="ORF">BTUL_0045g00050</name>
</gene>
<protein>
    <submittedName>
        <fullName evidence="2">Uncharacterized protein</fullName>
    </submittedName>
</protein>
<keyword evidence="3" id="KW-1185">Reference proteome</keyword>
<proteinExistence type="predicted"/>
<dbReference type="AlphaFoldDB" id="A0A4Z1ERR2"/>
<dbReference type="EMBL" id="PQXH01000045">
    <property type="protein sequence ID" value="TGO14996.1"/>
    <property type="molecule type" value="Genomic_DNA"/>
</dbReference>
<evidence type="ECO:0000313" key="2">
    <source>
        <dbReference type="EMBL" id="TGO14996.1"/>
    </source>
</evidence>
<dbReference type="Proteomes" id="UP000297777">
    <property type="component" value="Unassembled WGS sequence"/>
</dbReference>